<dbReference type="AlphaFoldDB" id="A0AAQ3RGZ7"/>
<gene>
    <name evidence="3" type="ORF">V8G54_032759</name>
</gene>
<evidence type="ECO:0000313" key="3">
    <source>
        <dbReference type="EMBL" id="WVY93671.1"/>
    </source>
</evidence>
<evidence type="ECO:0000256" key="1">
    <source>
        <dbReference type="SAM" id="MobiDB-lite"/>
    </source>
</evidence>
<name>A0AAQ3RGZ7_VIGMU</name>
<dbReference type="PANTHER" id="PTHR34188:SF20">
    <property type="entry name" value="PROTEIN, PUTATIVE-RELATED"/>
    <property type="match status" value="1"/>
</dbReference>
<proteinExistence type="predicted"/>
<keyword evidence="2" id="KW-0812">Transmembrane</keyword>
<keyword evidence="2" id="KW-0472">Membrane</keyword>
<protein>
    <recommendedName>
        <fullName evidence="5">Transmembrane protein</fullName>
    </recommendedName>
</protein>
<accession>A0AAQ3RGZ7</accession>
<sequence>MYFLIPYLSLSVITNSSAIGSNLPSPSGKGSVCSWDYILLSLDLEGVTKPEKQRKDGLNSSIEFVEAVSSIFVIYRITSKEKLNWFCGSWMDSKSVKNRNIEVDLESGLPLIGDDSKKVSVPSDAKQGKTLFAKVSGGIVGGSIKGDDVPSLIHNESTFSEVSGDFMRVTSTPLMGKDSGNRAQQIPTKEKRKKASNKKAPKPPRSPQSPSLDAADLKLIREISELAMLKRARIERMKALKKMKIAKSRPSSSTSSFFAMVFTVVFFVVIIFQGVPSRTSSVASFQGSPVSTVESERGLISVEYQLNPSASDSNVPGSESHNFVQQVVGSDLPEKWRRGSG</sequence>
<dbReference type="PANTHER" id="PTHR34188">
    <property type="entry name" value="OS01G0299500 PROTEIN"/>
    <property type="match status" value="1"/>
</dbReference>
<dbReference type="Proteomes" id="UP001374535">
    <property type="component" value="Chromosome 10"/>
</dbReference>
<keyword evidence="4" id="KW-1185">Reference proteome</keyword>
<organism evidence="3 4">
    <name type="scientific">Vigna mungo</name>
    <name type="common">Black gram</name>
    <name type="synonym">Phaseolus mungo</name>
    <dbReference type="NCBI Taxonomy" id="3915"/>
    <lineage>
        <taxon>Eukaryota</taxon>
        <taxon>Viridiplantae</taxon>
        <taxon>Streptophyta</taxon>
        <taxon>Embryophyta</taxon>
        <taxon>Tracheophyta</taxon>
        <taxon>Spermatophyta</taxon>
        <taxon>Magnoliopsida</taxon>
        <taxon>eudicotyledons</taxon>
        <taxon>Gunneridae</taxon>
        <taxon>Pentapetalae</taxon>
        <taxon>rosids</taxon>
        <taxon>fabids</taxon>
        <taxon>Fabales</taxon>
        <taxon>Fabaceae</taxon>
        <taxon>Papilionoideae</taxon>
        <taxon>50 kb inversion clade</taxon>
        <taxon>NPAAA clade</taxon>
        <taxon>indigoferoid/millettioid clade</taxon>
        <taxon>Phaseoleae</taxon>
        <taxon>Vigna</taxon>
    </lineage>
</organism>
<feature type="region of interest" description="Disordered" evidence="1">
    <location>
        <begin position="170"/>
        <end position="214"/>
    </location>
</feature>
<evidence type="ECO:0000256" key="2">
    <source>
        <dbReference type="SAM" id="Phobius"/>
    </source>
</evidence>
<feature type="compositionally biased region" description="Basic residues" evidence="1">
    <location>
        <begin position="190"/>
        <end position="202"/>
    </location>
</feature>
<evidence type="ECO:0008006" key="5">
    <source>
        <dbReference type="Google" id="ProtNLM"/>
    </source>
</evidence>
<evidence type="ECO:0000313" key="4">
    <source>
        <dbReference type="Proteomes" id="UP001374535"/>
    </source>
</evidence>
<feature type="transmembrane region" description="Helical" evidence="2">
    <location>
        <begin position="257"/>
        <end position="275"/>
    </location>
</feature>
<keyword evidence="2" id="KW-1133">Transmembrane helix</keyword>
<dbReference type="EMBL" id="CP144691">
    <property type="protein sequence ID" value="WVY93671.1"/>
    <property type="molecule type" value="Genomic_DNA"/>
</dbReference>
<reference evidence="3 4" key="1">
    <citation type="journal article" date="2023" name="Life. Sci Alliance">
        <title>Evolutionary insights into 3D genome organization and epigenetic landscape of Vigna mungo.</title>
        <authorList>
            <person name="Junaid A."/>
            <person name="Singh B."/>
            <person name="Bhatia S."/>
        </authorList>
    </citation>
    <scope>NUCLEOTIDE SEQUENCE [LARGE SCALE GENOMIC DNA]</scope>
    <source>
        <strain evidence="3">Urdbean</strain>
    </source>
</reference>